<organism evidence="4 5">
    <name type="scientific">Clarias magur</name>
    <name type="common">Asian catfish</name>
    <name type="synonym">Macropteronotus magur</name>
    <dbReference type="NCBI Taxonomy" id="1594786"/>
    <lineage>
        <taxon>Eukaryota</taxon>
        <taxon>Metazoa</taxon>
        <taxon>Chordata</taxon>
        <taxon>Craniata</taxon>
        <taxon>Vertebrata</taxon>
        <taxon>Euteleostomi</taxon>
        <taxon>Actinopterygii</taxon>
        <taxon>Neopterygii</taxon>
        <taxon>Teleostei</taxon>
        <taxon>Ostariophysi</taxon>
        <taxon>Siluriformes</taxon>
        <taxon>Clariidae</taxon>
        <taxon>Clarias</taxon>
    </lineage>
</organism>
<dbReference type="SMART" id="SM00034">
    <property type="entry name" value="CLECT"/>
    <property type="match status" value="2"/>
</dbReference>
<keyword evidence="5" id="KW-1185">Reference proteome</keyword>
<accession>A0A8J4UA87</accession>
<feature type="non-terminal residue" evidence="4">
    <location>
        <position position="285"/>
    </location>
</feature>
<dbReference type="InterPro" id="IPR001304">
    <property type="entry name" value="C-type_lectin-like"/>
</dbReference>
<dbReference type="InterPro" id="IPR016186">
    <property type="entry name" value="C-type_lectin-like/link_sf"/>
</dbReference>
<proteinExistence type="predicted"/>
<dbReference type="InterPro" id="IPR018378">
    <property type="entry name" value="C-type_lectin_CS"/>
</dbReference>
<dbReference type="PROSITE" id="PS50041">
    <property type="entry name" value="C_TYPE_LECTIN_2"/>
    <property type="match status" value="2"/>
</dbReference>
<dbReference type="InterPro" id="IPR016187">
    <property type="entry name" value="CTDL_fold"/>
</dbReference>
<evidence type="ECO:0000256" key="1">
    <source>
        <dbReference type="ARBA" id="ARBA00023157"/>
    </source>
</evidence>
<evidence type="ECO:0000256" key="2">
    <source>
        <dbReference type="SAM" id="Phobius"/>
    </source>
</evidence>
<feature type="non-terminal residue" evidence="4">
    <location>
        <position position="1"/>
    </location>
</feature>
<dbReference type="PANTHER" id="PTHR45784:SF3">
    <property type="entry name" value="C-TYPE LECTIN DOMAIN FAMILY 4 MEMBER K-LIKE-RELATED"/>
    <property type="match status" value="1"/>
</dbReference>
<dbReference type="PANTHER" id="PTHR45784">
    <property type="entry name" value="C-TYPE LECTIN DOMAIN FAMILY 20 MEMBER A-RELATED"/>
    <property type="match status" value="1"/>
</dbReference>
<evidence type="ECO:0000313" key="4">
    <source>
        <dbReference type="EMBL" id="KAF5891367.1"/>
    </source>
</evidence>
<dbReference type="Gene3D" id="3.10.100.10">
    <property type="entry name" value="Mannose-Binding Protein A, subunit A"/>
    <property type="match status" value="2"/>
</dbReference>
<gene>
    <name evidence="4" type="ORF">DAT39_018927</name>
</gene>
<dbReference type="SUPFAM" id="SSF56436">
    <property type="entry name" value="C-type lectin-like"/>
    <property type="match status" value="2"/>
</dbReference>
<dbReference type="PROSITE" id="PS00615">
    <property type="entry name" value="C_TYPE_LECTIN_1"/>
    <property type="match status" value="1"/>
</dbReference>
<dbReference type="OrthoDB" id="6369810at2759"/>
<keyword evidence="1" id="KW-1015">Disulfide bond</keyword>
<dbReference type="Proteomes" id="UP000727407">
    <property type="component" value="Unassembled WGS sequence"/>
</dbReference>
<keyword evidence="2" id="KW-1133">Transmembrane helix</keyword>
<evidence type="ECO:0000313" key="5">
    <source>
        <dbReference type="Proteomes" id="UP000727407"/>
    </source>
</evidence>
<dbReference type="AlphaFoldDB" id="A0A8J4UA87"/>
<keyword evidence="2" id="KW-0472">Membrane</keyword>
<sequence length="285" mass="32574">FPGSTSMTEQRLFIFLFCTGLIPVILSVPRKYYLIQQERSWTDARVYCQATRTDLAIIESNDNLVQLQNEAKRQQFSSSAWIGLSNDVNSWRWSLGNEPLGSLTRWSTDEPNNNNGHEECGVLSMGGWWDVACTLPYPFVCFDESKTGNQRYIYISTTMTWHEAQGYCRQYHTDLASARDATENSVVEGLTSGWTWFGLFRDSWKWINQSNFSTISWMSGKPDNALKNENCGYYNNSQTVDAQCSDLKPFFCYSEITGIKQILRLKVQSNHGVSDAAIKTTIMEQ</sequence>
<comment type="caution">
    <text evidence="4">The sequence shown here is derived from an EMBL/GenBank/DDBJ whole genome shotgun (WGS) entry which is preliminary data.</text>
</comment>
<feature type="domain" description="C-type lectin" evidence="3">
    <location>
        <begin position="32"/>
        <end position="142"/>
    </location>
</feature>
<dbReference type="Pfam" id="PF00059">
    <property type="entry name" value="Lectin_C"/>
    <property type="match status" value="2"/>
</dbReference>
<reference evidence="4" key="1">
    <citation type="submission" date="2020-07" db="EMBL/GenBank/DDBJ databases">
        <title>Clarias magur genome sequencing, assembly and annotation.</title>
        <authorList>
            <person name="Kushwaha B."/>
            <person name="Kumar R."/>
            <person name="Das P."/>
            <person name="Joshi C.G."/>
            <person name="Kumar D."/>
            <person name="Nagpure N.S."/>
            <person name="Pandey M."/>
            <person name="Agarwal S."/>
            <person name="Srivastava S."/>
            <person name="Singh M."/>
            <person name="Sahoo L."/>
            <person name="Jayasankar P."/>
            <person name="Meher P.K."/>
            <person name="Koringa P.G."/>
            <person name="Iquebal M.A."/>
            <person name="Das S.P."/>
            <person name="Bit A."/>
            <person name="Patnaik S."/>
            <person name="Patel N."/>
            <person name="Shah T.M."/>
            <person name="Hinsu A."/>
            <person name="Jena J.K."/>
        </authorList>
    </citation>
    <scope>NUCLEOTIDE SEQUENCE</scope>
    <source>
        <strain evidence="4">CIFAMagur01</strain>
        <tissue evidence="4">Testis</tissue>
    </source>
</reference>
<feature type="transmembrane region" description="Helical" evidence="2">
    <location>
        <begin position="12"/>
        <end position="29"/>
    </location>
</feature>
<name>A0A8J4UA87_CLAMG</name>
<evidence type="ECO:0000259" key="3">
    <source>
        <dbReference type="PROSITE" id="PS50041"/>
    </source>
</evidence>
<feature type="domain" description="C-type lectin" evidence="3">
    <location>
        <begin position="147"/>
        <end position="253"/>
    </location>
</feature>
<keyword evidence="2" id="KW-0812">Transmembrane</keyword>
<protein>
    <submittedName>
        <fullName evidence="4">Putative C-type lectin domain family 20 member A isoform X1</fullName>
    </submittedName>
</protein>
<dbReference type="EMBL" id="QNUK01000592">
    <property type="protein sequence ID" value="KAF5891367.1"/>
    <property type="molecule type" value="Genomic_DNA"/>
</dbReference>